<evidence type="ECO:0000313" key="10">
    <source>
        <dbReference type="EMBL" id="AQZ65643.1"/>
    </source>
</evidence>
<evidence type="ECO:0000256" key="5">
    <source>
        <dbReference type="ARBA" id="ARBA00022692"/>
    </source>
</evidence>
<feature type="domain" description="Major facilitator superfamily (MFS) profile" evidence="9">
    <location>
        <begin position="4"/>
        <end position="448"/>
    </location>
</feature>
<comment type="similarity">
    <text evidence="2">Belongs to the major facilitator superfamily. TCR/Tet family.</text>
</comment>
<reference evidence="11" key="1">
    <citation type="journal article" date="2017" name="Med. Chem. Commun.">
        <title>Nonomuraea sp. ATCC 55076 harbours the largest actinomycete chromosome to date and the kistamicin biosynthetic gene cluster.</title>
        <authorList>
            <person name="Nazari B."/>
            <person name="Forneris C.C."/>
            <person name="Gibson M.I."/>
            <person name="Moon K."/>
            <person name="Schramma K.R."/>
            <person name="Seyedsayamdost M.R."/>
        </authorList>
    </citation>
    <scope>NUCLEOTIDE SEQUENCE [LARGE SCALE GENOMIC DNA]</scope>
    <source>
        <strain evidence="11">ATCC 55076</strain>
    </source>
</reference>
<dbReference type="PANTHER" id="PTHR23501">
    <property type="entry name" value="MAJOR FACILITATOR SUPERFAMILY"/>
    <property type="match status" value="1"/>
</dbReference>
<feature type="transmembrane region" description="Helical" evidence="8">
    <location>
        <begin position="72"/>
        <end position="88"/>
    </location>
</feature>
<dbReference type="RefSeq" id="WP_230465491.1">
    <property type="nucleotide sequence ID" value="NZ_CP017717.1"/>
</dbReference>
<feature type="transmembrane region" description="Helical" evidence="8">
    <location>
        <begin position="188"/>
        <end position="207"/>
    </location>
</feature>
<dbReference type="STRING" id="1909395.BKM31_33040"/>
<name>A0A1V0A615_9ACTN</name>
<dbReference type="Gene3D" id="1.20.1250.20">
    <property type="entry name" value="MFS general substrate transporter like domains"/>
    <property type="match status" value="1"/>
</dbReference>
<evidence type="ECO:0000256" key="7">
    <source>
        <dbReference type="ARBA" id="ARBA00023136"/>
    </source>
</evidence>
<dbReference type="InterPro" id="IPR005829">
    <property type="entry name" value="Sugar_transporter_CS"/>
</dbReference>
<evidence type="ECO:0000256" key="1">
    <source>
        <dbReference type="ARBA" id="ARBA00004651"/>
    </source>
</evidence>
<dbReference type="EMBL" id="CP017717">
    <property type="protein sequence ID" value="AQZ65643.1"/>
    <property type="molecule type" value="Genomic_DNA"/>
</dbReference>
<feature type="transmembrane region" description="Helical" evidence="8">
    <location>
        <begin position="155"/>
        <end position="176"/>
    </location>
</feature>
<comment type="subcellular location">
    <subcellularLocation>
        <location evidence="1">Cell membrane</location>
        <topology evidence="1">Multi-pass membrane protein</topology>
    </subcellularLocation>
</comment>
<dbReference type="FunFam" id="1.20.1720.10:FF:000004">
    <property type="entry name" value="EmrB/QacA family drug resistance transporter"/>
    <property type="match status" value="1"/>
</dbReference>
<evidence type="ECO:0000256" key="3">
    <source>
        <dbReference type="ARBA" id="ARBA00022448"/>
    </source>
</evidence>
<accession>A0A1V0A615</accession>
<dbReference type="Proteomes" id="UP000190797">
    <property type="component" value="Chromosome"/>
</dbReference>
<dbReference type="GO" id="GO:0005886">
    <property type="term" value="C:plasma membrane"/>
    <property type="evidence" value="ECO:0007669"/>
    <property type="project" value="UniProtKB-SubCell"/>
</dbReference>
<dbReference type="PROSITE" id="PS50850">
    <property type="entry name" value="MFS"/>
    <property type="match status" value="1"/>
</dbReference>
<proteinExistence type="inferred from homology"/>
<feature type="transmembrane region" description="Helical" evidence="8">
    <location>
        <begin position="42"/>
        <end position="60"/>
    </location>
</feature>
<feature type="transmembrane region" description="Helical" evidence="8">
    <location>
        <begin position="338"/>
        <end position="359"/>
    </location>
</feature>
<feature type="transmembrane region" description="Helical" evidence="8">
    <location>
        <begin position="280"/>
        <end position="302"/>
    </location>
</feature>
<evidence type="ECO:0000313" key="11">
    <source>
        <dbReference type="Proteomes" id="UP000190797"/>
    </source>
</evidence>
<gene>
    <name evidence="10" type="ORF">BKM31_33040</name>
</gene>
<feature type="transmembrane region" description="Helical" evidence="8">
    <location>
        <begin position="314"/>
        <end position="332"/>
    </location>
</feature>
<protein>
    <submittedName>
        <fullName evidence="10">MFS transporter</fullName>
    </submittedName>
</protein>
<keyword evidence="11" id="KW-1185">Reference proteome</keyword>
<keyword evidence="6 8" id="KW-1133">Transmembrane helix</keyword>
<dbReference type="AlphaFoldDB" id="A0A1V0A615"/>
<feature type="transmembrane region" description="Helical" evidence="8">
    <location>
        <begin position="418"/>
        <end position="443"/>
    </location>
</feature>
<evidence type="ECO:0000256" key="4">
    <source>
        <dbReference type="ARBA" id="ARBA00022475"/>
    </source>
</evidence>
<keyword evidence="4" id="KW-1003">Cell membrane</keyword>
<evidence type="ECO:0000256" key="8">
    <source>
        <dbReference type="SAM" id="Phobius"/>
    </source>
</evidence>
<evidence type="ECO:0000256" key="6">
    <source>
        <dbReference type="ARBA" id="ARBA00022989"/>
    </source>
</evidence>
<feature type="transmembrane region" description="Helical" evidence="8">
    <location>
        <begin position="127"/>
        <end position="149"/>
    </location>
</feature>
<dbReference type="Pfam" id="PF07690">
    <property type="entry name" value="MFS_1"/>
    <property type="match status" value="1"/>
</dbReference>
<keyword evidence="3" id="KW-0813">Transport</keyword>
<feature type="transmembrane region" description="Helical" evidence="8">
    <location>
        <begin position="245"/>
        <end position="268"/>
    </location>
</feature>
<evidence type="ECO:0000256" key="2">
    <source>
        <dbReference type="ARBA" id="ARBA00007520"/>
    </source>
</evidence>
<evidence type="ECO:0000259" key="9">
    <source>
        <dbReference type="PROSITE" id="PS50850"/>
    </source>
</evidence>
<dbReference type="PROSITE" id="PS00217">
    <property type="entry name" value="SUGAR_TRANSPORT_2"/>
    <property type="match status" value="1"/>
</dbReference>
<feature type="transmembrane region" description="Helical" evidence="8">
    <location>
        <begin position="94"/>
        <end position="115"/>
    </location>
</feature>
<sequence length="458" mass="46570">MVLVLSGLVLAMLLGALDQTIMAPALPAVAGALGGLDQMPAVVTAYLAAATVVMPVYGKLGDRYGRKPVMQAAVVIFVAGAVLCAMATTMPQFIAFRAIQGLGGGGLVIGSQAIIGELVSPRDRGRYLGLFGAAYIVAAVGGPLVGGFFVDRAGWRWIFAIYPPLGLLALVLLTVALKLPRPRTKAPLDVAGAVTLGVAVVGVVMVGESGNPAYLVLAAAGVVAWLVSARYARDPILPLRLFRDRAFAVPVTISLLIGFALFGTVTYLPAYAQIALHTSATRAGLLVTALMGGVLLTTVVSGRLISRTGTYKPYPIVGTALAAAGLGLLGLAGAAPAVLVAALLLTGLGIGLVMQVMVLATQNAVAYADLGTATSSVTFLRQIGASAGVALVGALITLRSGISSTSPAQLPDSVRDAFAAAAPPIFAAMAPLLLVAFLLALALPARPLRTTAYIEENQ</sequence>
<dbReference type="PRINTS" id="PR01036">
    <property type="entry name" value="TCRTETB"/>
</dbReference>
<dbReference type="InterPro" id="IPR011701">
    <property type="entry name" value="MFS"/>
</dbReference>
<dbReference type="KEGG" id="noa:BKM31_33040"/>
<dbReference type="PANTHER" id="PTHR23501:SF197">
    <property type="entry name" value="COMD"/>
    <property type="match status" value="1"/>
</dbReference>
<dbReference type="Gene3D" id="1.20.1720.10">
    <property type="entry name" value="Multidrug resistance protein D"/>
    <property type="match status" value="1"/>
</dbReference>
<dbReference type="InterPro" id="IPR036259">
    <property type="entry name" value="MFS_trans_sf"/>
</dbReference>
<feature type="transmembrane region" description="Helical" evidence="8">
    <location>
        <begin position="379"/>
        <end position="398"/>
    </location>
</feature>
<keyword evidence="5 8" id="KW-0812">Transmembrane</keyword>
<dbReference type="InterPro" id="IPR020846">
    <property type="entry name" value="MFS_dom"/>
</dbReference>
<organism evidence="10 11">
    <name type="scientific">[Actinomadura] parvosata subsp. kistnae</name>
    <dbReference type="NCBI Taxonomy" id="1909395"/>
    <lineage>
        <taxon>Bacteria</taxon>
        <taxon>Bacillati</taxon>
        <taxon>Actinomycetota</taxon>
        <taxon>Actinomycetes</taxon>
        <taxon>Streptosporangiales</taxon>
        <taxon>Streptosporangiaceae</taxon>
        <taxon>Nonomuraea</taxon>
    </lineage>
</organism>
<dbReference type="GO" id="GO:0022857">
    <property type="term" value="F:transmembrane transporter activity"/>
    <property type="evidence" value="ECO:0007669"/>
    <property type="project" value="InterPro"/>
</dbReference>
<dbReference type="SUPFAM" id="SSF103473">
    <property type="entry name" value="MFS general substrate transporter"/>
    <property type="match status" value="1"/>
</dbReference>
<keyword evidence="7 8" id="KW-0472">Membrane</keyword>
<feature type="transmembrane region" description="Helical" evidence="8">
    <location>
        <begin position="213"/>
        <end position="233"/>
    </location>
</feature>